<dbReference type="PRINTS" id="PR00081">
    <property type="entry name" value="GDHRDH"/>
</dbReference>
<evidence type="ECO:0000313" key="5">
    <source>
        <dbReference type="Proteomes" id="UP000307440"/>
    </source>
</evidence>
<evidence type="ECO:0000313" key="4">
    <source>
        <dbReference type="EMBL" id="TFK18208.1"/>
    </source>
</evidence>
<proteinExistence type="inferred from homology"/>
<name>A0A5C3KE46_COPMA</name>
<dbReference type="PANTHER" id="PTHR43976:SF16">
    <property type="entry name" value="SHORT-CHAIN DEHYDROGENASE_REDUCTASE FAMILY PROTEIN"/>
    <property type="match status" value="1"/>
</dbReference>
<dbReference type="Gene3D" id="3.40.50.720">
    <property type="entry name" value="NAD(P)-binding Rossmann-like Domain"/>
    <property type="match status" value="1"/>
</dbReference>
<gene>
    <name evidence="4" type="ORF">FA15DRAFT_649737</name>
</gene>
<evidence type="ECO:0000256" key="2">
    <source>
        <dbReference type="ARBA" id="ARBA00023002"/>
    </source>
</evidence>
<dbReference type="InterPro" id="IPR036291">
    <property type="entry name" value="NAD(P)-bd_dom_sf"/>
</dbReference>
<dbReference type="AlphaFoldDB" id="A0A5C3KE46"/>
<sequence length="286" mass="31424">MSSSSELVWVITGTSSGLGREFALEALARGDKVIATARPQSLGKLDDLKEKGAATLGLDVTASLQELRETASDAVKIYGRVDALVNNAGYVLVGAIEENTPEETQDQFQTNVFGGLNVARAFLPYMREKKSGTIVWIGSLGGWVYSPYMALYAATKWTLRAISHGLHEEIAPFGLRSVCVDFGYFRTPVLENNRRALRTSRIPDYKEMTERFEAELQVADGNQPGDPVKGAKALVDLLHDAGLAKGKHFPTGVLLGSDCYNSAKEHSKMHMERVEEWEELAYSTDF</sequence>
<reference evidence="4 5" key="1">
    <citation type="journal article" date="2019" name="Nat. Ecol. Evol.">
        <title>Megaphylogeny resolves global patterns of mushroom evolution.</title>
        <authorList>
            <person name="Varga T."/>
            <person name="Krizsan K."/>
            <person name="Foldi C."/>
            <person name="Dima B."/>
            <person name="Sanchez-Garcia M."/>
            <person name="Sanchez-Ramirez S."/>
            <person name="Szollosi G.J."/>
            <person name="Szarkandi J.G."/>
            <person name="Papp V."/>
            <person name="Albert L."/>
            <person name="Andreopoulos W."/>
            <person name="Angelini C."/>
            <person name="Antonin V."/>
            <person name="Barry K.W."/>
            <person name="Bougher N.L."/>
            <person name="Buchanan P."/>
            <person name="Buyck B."/>
            <person name="Bense V."/>
            <person name="Catcheside P."/>
            <person name="Chovatia M."/>
            <person name="Cooper J."/>
            <person name="Damon W."/>
            <person name="Desjardin D."/>
            <person name="Finy P."/>
            <person name="Geml J."/>
            <person name="Haridas S."/>
            <person name="Hughes K."/>
            <person name="Justo A."/>
            <person name="Karasinski D."/>
            <person name="Kautmanova I."/>
            <person name="Kiss B."/>
            <person name="Kocsube S."/>
            <person name="Kotiranta H."/>
            <person name="LaButti K.M."/>
            <person name="Lechner B.E."/>
            <person name="Liimatainen K."/>
            <person name="Lipzen A."/>
            <person name="Lukacs Z."/>
            <person name="Mihaltcheva S."/>
            <person name="Morgado L.N."/>
            <person name="Niskanen T."/>
            <person name="Noordeloos M.E."/>
            <person name="Ohm R.A."/>
            <person name="Ortiz-Santana B."/>
            <person name="Ovrebo C."/>
            <person name="Racz N."/>
            <person name="Riley R."/>
            <person name="Savchenko A."/>
            <person name="Shiryaev A."/>
            <person name="Soop K."/>
            <person name="Spirin V."/>
            <person name="Szebenyi C."/>
            <person name="Tomsovsky M."/>
            <person name="Tulloss R.E."/>
            <person name="Uehling J."/>
            <person name="Grigoriev I.V."/>
            <person name="Vagvolgyi C."/>
            <person name="Papp T."/>
            <person name="Martin F.M."/>
            <person name="Miettinen O."/>
            <person name="Hibbett D.S."/>
            <person name="Nagy L.G."/>
        </authorList>
    </citation>
    <scope>NUCLEOTIDE SEQUENCE [LARGE SCALE GENOMIC DNA]</scope>
    <source>
        <strain evidence="4 5">CBS 121175</strain>
    </source>
</reference>
<protein>
    <submittedName>
        <fullName evidence="4">Short chain dehydrogenase</fullName>
    </submittedName>
</protein>
<dbReference type="InterPro" id="IPR002347">
    <property type="entry name" value="SDR_fam"/>
</dbReference>
<evidence type="ECO:0000256" key="3">
    <source>
        <dbReference type="RuleBase" id="RU000363"/>
    </source>
</evidence>
<dbReference type="PANTHER" id="PTHR43976">
    <property type="entry name" value="SHORT CHAIN DEHYDROGENASE"/>
    <property type="match status" value="1"/>
</dbReference>
<comment type="similarity">
    <text evidence="1 3">Belongs to the short-chain dehydrogenases/reductases (SDR) family.</text>
</comment>
<dbReference type="CDD" id="cd05374">
    <property type="entry name" value="17beta-HSD-like_SDR_c"/>
    <property type="match status" value="1"/>
</dbReference>
<dbReference type="Pfam" id="PF00106">
    <property type="entry name" value="adh_short"/>
    <property type="match status" value="1"/>
</dbReference>
<keyword evidence="2" id="KW-0560">Oxidoreductase</keyword>
<dbReference type="InterPro" id="IPR051911">
    <property type="entry name" value="SDR_oxidoreductase"/>
</dbReference>
<evidence type="ECO:0000256" key="1">
    <source>
        <dbReference type="ARBA" id="ARBA00006484"/>
    </source>
</evidence>
<keyword evidence="5" id="KW-1185">Reference proteome</keyword>
<dbReference type="GO" id="GO:0016491">
    <property type="term" value="F:oxidoreductase activity"/>
    <property type="evidence" value="ECO:0007669"/>
    <property type="project" value="UniProtKB-KW"/>
</dbReference>
<accession>A0A5C3KE46</accession>
<dbReference type="PRINTS" id="PR00080">
    <property type="entry name" value="SDRFAMILY"/>
</dbReference>
<dbReference type="SUPFAM" id="SSF51735">
    <property type="entry name" value="NAD(P)-binding Rossmann-fold domains"/>
    <property type="match status" value="1"/>
</dbReference>
<dbReference type="Proteomes" id="UP000307440">
    <property type="component" value="Unassembled WGS sequence"/>
</dbReference>
<dbReference type="STRING" id="230819.A0A5C3KE46"/>
<organism evidence="4 5">
    <name type="scientific">Coprinopsis marcescibilis</name>
    <name type="common">Agaric fungus</name>
    <name type="synonym">Psathyrella marcescibilis</name>
    <dbReference type="NCBI Taxonomy" id="230819"/>
    <lineage>
        <taxon>Eukaryota</taxon>
        <taxon>Fungi</taxon>
        <taxon>Dikarya</taxon>
        <taxon>Basidiomycota</taxon>
        <taxon>Agaricomycotina</taxon>
        <taxon>Agaricomycetes</taxon>
        <taxon>Agaricomycetidae</taxon>
        <taxon>Agaricales</taxon>
        <taxon>Agaricineae</taxon>
        <taxon>Psathyrellaceae</taxon>
        <taxon>Coprinopsis</taxon>
    </lineage>
</organism>
<dbReference type="EMBL" id="ML210421">
    <property type="protein sequence ID" value="TFK18208.1"/>
    <property type="molecule type" value="Genomic_DNA"/>
</dbReference>
<dbReference type="OrthoDB" id="1274115at2759"/>